<dbReference type="Proteomes" id="UP000660611">
    <property type="component" value="Unassembled WGS sequence"/>
</dbReference>
<evidence type="ECO:0000313" key="4">
    <source>
        <dbReference type="Proteomes" id="UP000660611"/>
    </source>
</evidence>
<evidence type="ECO:0000256" key="1">
    <source>
        <dbReference type="SAM" id="MobiDB-lite"/>
    </source>
</evidence>
<gene>
    <name evidence="3" type="ORF">Dsi01nite_080400</name>
</gene>
<comment type="caution">
    <text evidence="3">The sequence shown here is derived from an EMBL/GenBank/DDBJ whole genome shotgun (WGS) entry which is preliminary data.</text>
</comment>
<proteinExistence type="predicted"/>
<dbReference type="InterPro" id="IPR045480">
    <property type="entry name" value="fvmX1"/>
</dbReference>
<dbReference type="RefSeq" id="WP_203851652.1">
    <property type="nucleotide sequence ID" value="NZ_BAAAVW010000029.1"/>
</dbReference>
<dbReference type="AlphaFoldDB" id="A0A919PTP4"/>
<organism evidence="3 4">
    <name type="scientific">Dactylosporangium siamense</name>
    <dbReference type="NCBI Taxonomy" id="685454"/>
    <lineage>
        <taxon>Bacteria</taxon>
        <taxon>Bacillati</taxon>
        <taxon>Actinomycetota</taxon>
        <taxon>Actinomycetes</taxon>
        <taxon>Micromonosporales</taxon>
        <taxon>Micromonosporaceae</taxon>
        <taxon>Dactylosporangium</taxon>
    </lineage>
</organism>
<dbReference type="Pfam" id="PF19998">
    <property type="entry name" value="fvmX1"/>
    <property type="match status" value="1"/>
</dbReference>
<name>A0A919PTP4_9ACTN</name>
<accession>A0A919PTP4</accession>
<feature type="region of interest" description="Disordered" evidence="1">
    <location>
        <begin position="260"/>
        <end position="281"/>
    </location>
</feature>
<keyword evidence="4" id="KW-1185">Reference proteome</keyword>
<dbReference type="EMBL" id="BONQ01000126">
    <property type="protein sequence ID" value="GIG49999.1"/>
    <property type="molecule type" value="Genomic_DNA"/>
</dbReference>
<sequence>MTATATAVSVLRWAADPLGSHPTGDLRRIGDLATPDAEAVRSVESFAGACAARLGAGAPAFGDPAPVGLGPLLMAAAVGGRFEPVLAGQLAAAVPEPATGWGELVARHGLVTAMLEAPGGAGRQQAPLDLTGRLRACSPLTDVLRHPVDERRGRDAARRRFAALLDRRRGPAVLAAVLARPESDAMTLNWRAELLERLRQLDPALMLDVYERACLVHTADWAELNAWADAQLNRSGVPAALPVAVLRYWAPLARTRRDEEGRRQARRYTAGDPGEADAPTTTMAGRILLRPELYDRVLHQVLRHRLLAVEAA</sequence>
<feature type="domain" description="FtsH ternary system" evidence="2">
    <location>
        <begin position="22"/>
        <end position="268"/>
    </location>
</feature>
<evidence type="ECO:0000313" key="3">
    <source>
        <dbReference type="EMBL" id="GIG49999.1"/>
    </source>
</evidence>
<protein>
    <recommendedName>
        <fullName evidence="2">FtsH ternary system domain-containing protein</fullName>
    </recommendedName>
</protein>
<reference evidence="3" key="1">
    <citation type="submission" date="2021-01" db="EMBL/GenBank/DDBJ databases">
        <title>Whole genome shotgun sequence of Dactylosporangium siamense NBRC 106093.</title>
        <authorList>
            <person name="Komaki H."/>
            <person name="Tamura T."/>
        </authorList>
    </citation>
    <scope>NUCLEOTIDE SEQUENCE</scope>
    <source>
        <strain evidence="3">NBRC 106093</strain>
    </source>
</reference>
<evidence type="ECO:0000259" key="2">
    <source>
        <dbReference type="Pfam" id="PF19998"/>
    </source>
</evidence>